<protein>
    <recommendedName>
        <fullName evidence="3 11">Thymidylate kinase</fullName>
        <ecNumber evidence="2 11">2.7.4.9</ecNumber>
    </recommendedName>
    <alternativeName>
        <fullName evidence="11">dTMP kinase</fullName>
    </alternativeName>
</protein>
<evidence type="ECO:0000256" key="9">
    <source>
        <dbReference type="ARBA" id="ARBA00048743"/>
    </source>
</evidence>
<dbReference type="GO" id="GO:0004798">
    <property type="term" value="F:dTMP kinase activity"/>
    <property type="evidence" value="ECO:0007669"/>
    <property type="project" value="UniProtKB-UniRule"/>
</dbReference>
<evidence type="ECO:0000256" key="2">
    <source>
        <dbReference type="ARBA" id="ARBA00012980"/>
    </source>
</evidence>
<evidence type="ECO:0000259" key="12">
    <source>
        <dbReference type="Pfam" id="PF02223"/>
    </source>
</evidence>
<dbReference type="GO" id="GO:0006233">
    <property type="term" value="P:dTDP biosynthetic process"/>
    <property type="evidence" value="ECO:0007669"/>
    <property type="project" value="InterPro"/>
</dbReference>
<evidence type="ECO:0000256" key="8">
    <source>
        <dbReference type="ARBA" id="ARBA00022840"/>
    </source>
</evidence>
<evidence type="ECO:0000256" key="3">
    <source>
        <dbReference type="ARBA" id="ARBA00017144"/>
    </source>
</evidence>
<gene>
    <name evidence="11" type="primary">tmk</name>
    <name evidence="13" type="ORF">AVL62_07685</name>
</gene>
<dbReference type="GO" id="GO:0005829">
    <property type="term" value="C:cytosol"/>
    <property type="evidence" value="ECO:0007669"/>
    <property type="project" value="TreeGrafter"/>
</dbReference>
<dbReference type="EC" id="2.7.4.9" evidence="2 11"/>
<dbReference type="GO" id="GO:0006235">
    <property type="term" value="P:dTTP biosynthetic process"/>
    <property type="evidence" value="ECO:0007669"/>
    <property type="project" value="UniProtKB-UniRule"/>
</dbReference>
<accession>A0A0W8I255</accession>
<keyword evidence="6 11" id="KW-0547">Nucleotide-binding</keyword>
<dbReference type="AlphaFoldDB" id="A0A0W8I255"/>
<evidence type="ECO:0000256" key="4">
    <source>
        <dbReference type="ARBA" id="ARBA00022679"/>
    </source>
</evidence>
<comment type="similarity">
    <text evidence="1 11">Belongs to the thymidylate kinase family.</text>
</comment>
<evidence type="ECO:0000313" key="13">
    <source>
        <dbReference type="EMBL" id="KUG51819.1"/>
    </source>
</evidence>
<evidence type="ECO:0000256" key="11">
    <source>
        <dbReference type="HAMAP-Rule" id="MF_00165"/>
    </source>
</evidence>
<comment type="catalytic activity">
    <reaction evidence="9 11">
        <text>dTMP + ATP = dTDP + ADP</text>
        <dbReference type="Rhea" id="RHEA:13517"/>
        <dbReference type="ChEBI" id="CHEBI:30616"/>
        <dbReference type="ChEBI" id="CHEBI:58369"/>
        <dbReference type="ChEBI" id="CHEBI:63528"/>
        <dbReference type="ChEBI" id="CHEBI:456216"/>
        <dbReference type="EC" id="2.7.4.9"/>
    </reaction>
</comment>
<evidence type="ECO:0000256" key="1">
    <source>
        <dbReference type="ARBA" id="ARBA00009776"/>
    </source>
</evidence>
<keyword evidence="5 11" id="KW-0545">Nucleotide biosynthesis</keyword>
<dbReference type="EMBL" id="LQBL01000031">
    <property type="protein sequence ID" value="KUG51819.1"/>
    <property type="molecule type" value="Genomic_DNA"/>
</dbReference>
<evidence type="ECO:0000256" key="5">
    <source>
        <dbReference type="ARBA" id="ARBA00022727"/>
    </source>
</evidence>
<keyword evidence="8 11" id="KW-0067">ATP-binding</keyword>
<dbReference type="OrthoDB" id="9774907at2"/>
<dbReference type="InterPro" id="IPR039430">
    <property type="entry name" value="Thymidylate_kin-like_dom"/>
</dbReference>
<dbReference type="PANTHER" id="PTHR10344">
    <property type="entry name" value="THYMIDYLATE KINASE"/>
    <property type="match status" value="1"/>
</dbReference>
<dbReference type="InterPro" id="IPR018095">
    <property type="entry name" value="Thymidylate_kin_CS"/>
</dbReference>
<dbReference type="STRING" id="767452.AVL62_07685"/>
<dbReference type="SUPFAM" id="SSF52540">
    <property type="entry name" value="P-loop containing nucleoside triphosphate hydrolases"/>
    <property type="match status" value="1"/>
</dbReference>
<organism evidence="13 14">
    <name type="scientific">Serinicoccus chungangensis</name>
    <dbReference type="NCBI Taxonomy" id="767452"/>
    <lineage>
        <taxon>Bacteria</taxon>
        <taxon>Bacillati</taxon>
        <taxon>Actinomycetota</taxon>
        <taxon>Actinomycetes</taxon>
        <taxon>Micrococcales</taxon>
        <taxon>Ornithinimicrobiaceae</taxon>
        <taxon>Serinicoccus</taxon>
    </lineage>
</organism>
<evidence type="ECO:0000256" key="7">
    <source>
        <dbReference type="ARBA" id="ARBA00022777"/>
    </source>
</evidence>
<dbReference type="Pfam" id="PF02223">
    <property type="entry name" value="Thymidylate_kin"/>
    <property type="match status" value="1"/>
</dbReference>
<dbReference type="RefSeq" id="WP_058892114.1">
    <property type="nucleotide sequence ID" value="NZ_LQBL01000031.1"/>
</dbReference>
<dbReference type="GO" id="GO:0005524">
    <property type="term" value="F:ATP binding"/>
    <property type="evidence" value="ECO:0007669"/>
    <property type="project" value="UniProtKB-UniRule"/>
</dbReference>
<comment type="function">
    <text evidence="10 11">Phosphorylation of dTMP to form dTDP in both de novo and salvage pathways of dTTP synthesis.</text>
</comment>
<keyword evidence="7 11" id="KW-0418">Kinase</keyword>
<feature type="binding site" evidence="11">
    <location>
        <begin position="24"/>
        <end position="31"/>
    </location>
    <ligand>
        <name>ATP</name>
        <dbReference type="ChEBI" id="CHEBI:30616"/>
    </ligand>
</feature>
<dbReference type="PROSITE" id="PS01331">
    <property type="entry name" value="THYMIDYLATE_KINASE"/>
    <property type="match status" value="1"/>
</dbReference>
<sequence>MTEPTPPSATGRGRGRGLFIAVEGGDGAGKSTQSARLGQWLQAQGYAVLHTREPGGTALGRTLRELVLHGEDGSVSPRAEALIFAADRAQHVATVVRPALERGEVVITDRYLDSSVAYQGAARALGHEEVRELSLWATQGLLPDLTVLLDVSAERGRARRGRVHDRLEREADDFHDRVRQGFLDLAARAPERYLVLDAHEDAGRLAEQVRERLAPLLKGVR</sequence>
<dbReference type="FunFam" id="3.40.50.300:FF:000225">
    <property type="entry name" value="Thymidylate kinase"/>
    <property type="match status" value="1"/>
</dbReference>
<evidence type="ECO:0000313" key="14">
    <source>
        <dbReference type="Proteomes" id="UP000054837"/>
    </source>
</evidence>
<evidence type="ECO:0000256" key="6">
    <source>
        <dbReference type="ARBA" id="ARBA00022741"/>
    </source>
</evidence>
<keyword evidence="14" id="KW-1185">Reference proteome</keyword>
<reference evidence="13 14" key="1">
    <citation type="submission" date="2015-12" db="EMBL/GenBank/DDBJ databases">
        <title>Serinicoccus chungangenesis strain CD08_5 genome sequencing and assembly.</title>
        <authorList>
            <person name="Chander A.M."/>
            <person name="Kaur G."/>
            <person name="Nair G.R."/>
            <person name="Dhawan D.K."/>
            <person name="Kochhar R.K."/>
            <person name="Mayilraj S."/>
            <person name="Bhadada S.K."/>
        </authorList>
    </citation>
    <scope>NUCLEOTIDE SEQUENCE [LARGE SCALE GENOMIC DNA]</scope>
    <source>
        <strain evidence="13 14">CD08_5</strain>
    </source>
</reference>
<feature type="domain" description="Thymidylate kinase-like" evidence="12">
    <location>
        <begin position="22"/>
        <end position="202"/>
    </location>
</feature>
<proteinExistence type="inferred from homology"/>
<dbReference type="HAMAP" id="MF_00165">
    <property type="entry name" value="Thymidylate_kinase"/>
    <property type="match status" value="1"/>
</dbReference>
<keyword evidence="4 11" id="KW-0808">Transferase</keyword>
<dbReference type="InterPro" id="IPR018094">
    <property type="entry name" value="Thymidylate_kinase"/>
</dbReference>
<dbReference type="InterPro" id="IPR027417">
    <property type="entry name" value="P-loop_NTPase"/>
</dbReference>
<dbReference type="Gene3D" id="3.40.50.300">
    <property type="entry name" value="P-loop containing nucleotide triphosphate hydrolases"/>
    <property type="match status" value="1"/>
</dbReference>
<dbReference type="NCBIfam" id="TIGR00041">
    <property type="entry name" value="DTMP_kinase"/>
    <property type="match status" value="1"/>
</dbReference>
<dbReference type="Proteomes" id="UP000054837">
    <property type="component" value="Unassembled WGS sequence"/>
</dbReference>
<name>A0A0W8I255_9MICO</name>
<dbReference type="CDD" id="cd01672">
    <property type="entry name" value="TMPK"/>
    <property type="match status" value="1"/>
</dbReference>
<evidence type="ECO:0000256" key="10">
    <source>
        <dbReference type="ARBA" id="ARBA00057735"/>
    </source>
</evidence>
<comment type="caution">
    <text evidence="13">The sequence shown here is derived from an EMBL/GenBank/DDBJ whole genome shotgun (WGS) entry which is preliminary data.</text>
</comment>
<dbReference type="PANTHER" id="PTHR10344:SF4">
    <property type="entry name" value="UMP-CMP KINASE 2, MITOCHONDRIAL"/>
    <property type="match status" value="1"/>
</dbReference>
<dbReference type="GO" id="GO:0006227">
    <property type="term" value="P:dUDP biosynthetic process"/>
    <property type="evidence" value="ECO:0007669"/>
    <property type="project" value="TreeGrafter"/>
</dbReference>